<dbReference type="Pfam" id="PF00239">
    <property type="entry name" value="Resolvase"/>
    <property type="match status" value="1"/>
</dbReference>
<dbReference type="Pfam" id="PF07508">
    <property type="entry name" value="Recombinase"/>
    <property type="match status" value="1"/>
</dbReference>
<dbReference type="SUPFAM" id="SSF53041">
    <property type="entry name" value="Resolvase-like"/>
    <property type="match status" value="1"/>
</dbReference>
<keyword evidence="6" id="KW-0175">Coiled coil</keyword>
<dbReference type="InterPro" id="IPR036162">
    <property type="entry name" value="Resolvase-like_N_sf"/>
</dbReference>
<evidence type="ECO:0000256" key="6">
    <source>
        <dbReference type="SAM" id="Coils"/>
    </source>
</evidence>
<dbReference type="Proteomes" id="UP000618460">
    <property type="component" value="Unassembled WGS sequence"/>
</dbReference>
<dbReference type="GO" id="GO:0003677">
    <property type="term" value="F:DNA binding"/>
    <property type="evidence" value="ECO:0007669"/>
    <property type="project" value="UniProtKB-KW"/>
</dbReference>
<reference evidence="9" key="1">
    <citation type="journal article" date="2014" name="Int. J. Syst. Evol. Microbiol.">
        <title>Complete genome sequence of Corynebacterium casei LMG S-19264T (=DSM 44701T), isolated from a smear-ripened cheese.</title>
        <authorList>
            <consortium name="US DOE Joint Genome Institute (JGI-PGF)"/>
            <person name="Walter F."/>
            <person name="Albersmeier A."/>
            <person name="Kalinowski J."/>
            <person name="Ruckert C."/>
        </authorList>
    </citation>
    <scope>NUCLEOTIDE SEQUENCE</scope>
    <source>
        <strain evidence="9">CGMCC 1.6333</strain>
    </source>
</reference>
<organism evidence="9 10">
    <name type="scientific">Paraliobacillus quinghaiensis</name>
    <dbReference type="NCBI Taxonomy" id="470815"/>
    <lineage>
        <taxon>Bacteria</taxon>
        <taxon>Bacillati</taxon>
        <taxon>Bacillota</taxon>
        <taxon>Bacilli</taxon>
        <taxon>Bacillales</taxon>
        <taxon>Bacillaceae</taxon>
        <taxon>Paraliobacillus</taxon>
    </lineage>
</organism>
<dbReference type="AlphaFoldDB" id="A0A917TME5"/>
<dbReference type="PROSITE" id="PS51737">
    <property type="entry name" value="RECOMBINASE_DNA_BIND"/>
    <property type="match status" value="1"/>
</dbReference>
<dbReference type="PANTHER" id="PTHR30461">
    <property type="entry name" value="DNA-INVERTASE FROM LAMBDOID PROPHAGE"/>
    <property type="match status" value="1"/>
</dbReference>
<name>A0A917TME5_9BACI</name>
<evidence type="ECO:0000256" key="4">
    <source>
        <dbReference type="PIRSR" id="PIRSR606118-50"/>
    </source>
</evidence>
<feature type="coiled-coil region" evidence="6">
    <location>
        <begin position="383"/>
        <end position="438"/>
    </location>
</feature>
<gene>
    <name evidence="9" type="ORF">GCM10011351_12770</name>
</gene>
<dbReference type="PROSITE" id="PS00397">
    <property type="entry name" value="RECOMBINASES_1"/>
    <property type="match status" value="1"/>
</dbReference>
<dbReference type="InterPro" id="IPR038109">
    <property type="entry name" value="DNA_bind_recomb_sf"/>
</dbReference>
<dbReference type="SMART" id="SM00857">
    <property type="entry name" value="Resolvase"/>
    <property type="match status" value="1"/>
</dbReference>
<evidence type="ECO:0000259" key="7">
    <source>
        <dbReference type="PROSITE" id="PS51736"/>
    </source>
</evidence>
<dbReference type="Gene3D" id="3.90.1750.20">
    <property type="entry name" value="Putative Large Serine Recombinase, Chain B, Domain 2"/>
    <property type="match status" value="1"/>
</dbReference>
<keyword evidence="2" id="KW-0238">DNA-binding</keyword>
<dbReference type="InterPro" id="IPR011109">
    <property type="entry name" value="DNA_bind_recombinase_dom"/>
</dbReference>
<reference evidence="9" key="2">
    <citation type="submission" date="2020-09" db="EMBL/GenBank/DDBJ databases">
        <authorList>
            <person name="Sun Q."/>
            <person name="Zhou Y."/>
        </authorList>
    </citation>
    <scope>NUCLEOTIDE SEQUENCE</scope>
    <source>
        <strain evidence="9">CGMCC 1.6333</strain>
    </source>
</reference>
<dbReference type="GO" id="GO:0015074">
    <property type="term" value="P:DNA integration"/>
    <property type="evidence" value="ECO:0007669"/>
    <property type="project" value="UniProtKB-KW"/>
</dbReference>
<protein>
    <submittedName>
        <fullName evidence="9">Recombinase RecB</fullName>
    </submittedName>
</protein>
<feature type="active site" description="O-(5'-phospho-DNA)-serine intermediate" evidence="4 5">
    <location>
        <position position="14"/>
    </location>
</feature>
<evidence type="ECO:0000256" key="1">
    <source>
        <dbReference type="ARBA" id="ARBA00022908"/>
    </source>
</evidence>
<accession>A0A917TME5</accession>
<dbReference type="RefSeq" id="WP_162879139.1">
    <property type="nucleotide sequence ID" value="NZ_BMLG01000004.1"/>
</dbReference>
<comment type="caution">
    <text evidence="9">The sequence shown here is derived from an EMBL/GenBank/DDBJ whole genome shotgun (WGS) entry which is preliminary data.</text>
</comment>
<keyword evidence="3" id="KW-0233">DNA recombination</keyword>
<evidence type="ECO:0000256" key="2">
    <source>
        <dbReference type="ARBA" id="ARBA00023125"/>
    </source>
</evidence>
<dbReference type="PROSITE" id="PS51736">
    <property type="entry name" value="RECOMBINASES_3"/>
    <property type="match status" value="1"/>
</dbReference>
<dbReference type="InterPro" id="IPR025827">
    <property type="entry name" value="Zn_ribbon_recom_dom"/>
</dbReference>
<dbReference type="InterPro" id="IPR006119">
    <property type="entry name" value="Resolv_N"/>
</dbReference>
<feature type="domain" description="Resolvase/invertase-type recombinase catalytic" evidence="7">
    <location>
        <begin position="6"/>
        <end position="154"/>
    </location>
</feature>
<evidence type="ECO:0000256" key="3">
    <source>
        <dbReference type="ARBA" id="ARBA00023172"/>
    </source>
</evidence>
<dbReference type="CDD" id="cd00338">
    <property type="entry name" value="Ser_Recombinase"/>
    <property type="match status" value="1"/>
</dbReference>
<dbReference type="Gene3D" id="3.40.50.1390">
    <property type="entry name" value="Resolvase, N-terminal catalytic domain"/>
    <property type="match status" value="1"/>
</dbReference>
<proteinExistence type="predicted"/>
<evidence type="ECO:0000313" key="9">
    <source>
        <dbReference type="EMBL" id="GGM28296.1"/>
    </source>
</evidence>
<dbReference type="EMBL" id="BMLG01000004">
    <property type="protein sequence ID" value="GGM28296.1"/>
    <property type="molecule type" value="Genomic_DNA"/>
</dbReference>
<evidence type="ECO:0000313" key="10">
    <source>
        <dbReference type="Proteomes" id="UP000618460"/>
    </source>
</evidence>
<evidence type="ECO:0000259" key="8">
    <source>
        <dbReference type="PROSITE" id="PS51737"/>
    </source>
</evidence>
<evidence type="ECO:0000256" key="5">
    <source>
        <dbReference type="PROSITE-ProRule" id="PRU10137"/>
    </source>
</evidence>
<sequence length="577" mass="66537">MSEKIKAALYVRVSTEEQAKEGYSILAQIEEIENYAQSSNMEIVMRYVDEGVSGKNISGRPQMKRLLKDIESKYFSTVVVYKIDRISRKSKDALEIAERCEQANVSLISLKENFDIATPMGKMVFQMMSNFSEYERNSIIERGKMGMIQRAKEGYFNGGRVLGYDSVNKRLVINEEEAHIIKLIFDYAEQELGYKAIVSRINTMGHKTKRGSDFSINTIKTILDNPIYIGKIRFNMFENWSEKHRKGKNPNYVLVDGKHEAIIDQIQWDRVQKNRKKRSVKPTKSKNPYILNGLIRCPECGYGMVSGSSKGAQGKRYRYYVCGLFHNKGSKACSAHSIRADRAEQQVFEELKRIVSEPYVLKQIIDSVNENRNNAETPINDEIKILQSKLNKVKVRINNITDQLMDDPSLVNIFKPKLTKLTEEQSKLNIQLEALNSELEACDTTPIDEKALYQLLSNFKKIMKDSDPTSQKTLLRLVIKDIQISKEAPRGIGRHIERINLHFDFTIEGLEDQTMELLETISMDYIQPVEHWMLEDRDGKKLSEMMDSLNILPLKDVRFSPINPECPINLFDQYQPH</sequence>
<dbReference type="InterPro" id="IPR006118">
    <property type="entry name" value="Recombinase_CS"/>
</dbReference>
<feature type="domain" description="Recombinase" evidence="8">
    <location>
        <begin position="161"/>
        <end position="281"/>
    </location>
</feature>
<dbReference type="PANTHER" id="PTHR30461:SF23">
    <property type="entry name" value="DNA RECOMBINASE-RELATED"/>
    <property type="match status" value="1"/>
</dbReference>
<dbReference type="GO" id="GO:0000150">
    <property type="term" value="F:DNA strand exchange activity"/>
    <property type="evidence" value="ECO:0007669"/>
    <property type="project" value="InterPro"/>
</dbReference>
<dbReference type="Pfam" id="PF13408">
    <property type="entry name" value="Zn_ribbon_recom"/>
    <property type="match status" value="1"/>
</dbReference>
<keyword evidence="10" id="KW-1185">Reference proteome</keyword>
<dbReference type="InterPro" id="IPR050639">
    <property type="entry name" value="SSR_resolvase"/>
</dbReference>
<keyword evidence="1" id="KW-0229">DNA integration</keyword>